<comment type="caution">
    <text evidence="1">The sequence shown here is derived from an EMBL/GenBank/DDBJ whole genome shotgun (WGS) entry which is preliminary data.</text>
</comment>
<reference evidence="1" key="2">
    <citation type="submission" date="2020-11" db="EMBL/GenBank/DDBJ databases">
        <authorList>
            <person name="McCartney M.A."/>
            <person name="Auch B."/>
            <person name="Kono T."/>
            <person name="Mallez S."/>
            <person name="Becker A."/>
            <person name="Gohl D.M."/>
            <person name="Silverstein K.A.T."/>
            <person name="Koren S."/>
            <person name="Bechman K.B."/>
            <person name="Herman A."/>
            <person name="Abrahante J.E."/>
            <person name="Garbe J."/>
        </authorList>
    </citation>
    <scope>NUCLEOTIDE SEQUENCE</scope>
    <source>
        <strain evidence="1">Duluth1</strain>
        <tissue evidence="1">Whole animal</tissue>
    </source>
</reference>
<dbReference type="EMBL" id="JAIWYP010000004">
    <property type="protein sequence ID" value="KAH3841242.1"/>
    <property type="molecule type" value="Genomic_DNA"/>
</dbReference>
<dbReference type="Proteomes" id="UP000828390">
    <property type="component" value="Unassembled WGS sequence"/>
</dbReference>
<organism evidence="1 2">
    <name type="scientific">Dreissena polymorpha</name>
    <name type="common">Zebra mussel</name>
    <name type="synonym">Mytilus polymorpha</name>
    <dbReference type="NCBI Taxonomy" id="45954"/>
    <lineage>
        <taxon>Eukaryota</taxon>
        <taxon>Metazoa</taxon>
        <taxon>Spiralia</taxon>
        <taxon>Lophotrochozoa</taxon>
        <taxon>Mollusca</taxon>
        <taxon>Bivalvia</taxon>
        <taxon>Autobranchia</taxon>
        <taxon>Heteroconchia</taxon>
        <taxon>Euheterodonta</taxon>
        <taxon>Imparidentia</taxon>
        <taxon>Neoheterodontei</taxon>
        <taxon>Myida</taxon>
        <taxon>Dreissenoidea</taxon>
        <taxon>Dreissenidae</taxon>
        <taxon>Dreissena</taxon>
    </lineage>
</organism>
<protein>
    <submittedName>
        <fullName evidence="1">Uncharacterized protein</fullName>
    </submittedName>
</protein>
<name>A0A9D4KL47_DREPO</name>
<sequence>MGNLLEICCFFTYTMNSCLSEDDPTYEGVLKDLQIFPRRLGIRHYIVGHIAWKYSWGSSWIRNLIFNKVKQTNTKAHTMCTLYSGELNKLTET</sequence>
<dbReference type="AlphaFoldDB" id="A0A9D4KL47"/>
<gene>
    <name evidence="1" type="ORF">DPMN_114701</name>
</gene>
<evidence type="ECO:0000313" key="2">
    <source>
        <dbReference type="Proteomes" id="UP000828390"/>
    </source>
</evidence>
<proteinExistence type="predicted"/>
<reference evidence="1" key="1">
    <citation type="journal article" date="2019" name="bioRxiv">
        <title>The Genome of the Zebra Mussel, Dreissena polymorpha: A Resource for Invasive Species Research.</title>
        <authorList>
            <person name="McCartney M.A."/>
            <person name="Auch B."/>
            <person name="Kono T."/>
            <person name="Mallez S."/>
            <person name="Zhang Y."/>
            <person name="Obille A."/>
            <person name="Becker A."/>
            <person name="Abrahante J.E."/>
            <person name="Garbe J."/>
            <person name="Badalamenti J.P."/>
            <person name="Herman A."/>
            <person name="Mangelson H."/>
            <person name="Liachko I."/>
            <person name="Sullivan S."/>
            <person name="Sone E.D."/>
            <person name="Koren S."/>
            <person name="Silverstein K.A.T."/>
            <person name="Beckman K.B."/>
            <person name="Gohl D.M."/>
        </authorList>
    </citation>
    <scope>NUCLEOTIDE SEQUENCE</scope>
    <source>
        <strain evidence="1">Duluth1</strain>
        <tissue evidence="1">Whole animal</tissue>
    </source>
</reference>
<keyword evidence="2" id="KW-1185">Reference proteome</keyword>
<evidence type="ECO:0000313" key="1">
    <source>
        <dbReference type="EMBL" id="KAH3841242.1"/>
    </source>
</evidence>
<accession>A0A9D4KL47</accession>